<sequence length="344" mass="34859">MYSLALFGLLATAASGHMIMNTPEPYGLATLNNSPLDPSGSDFPCKQRSGVYAVSKMNIMAAGSSQILSFTGSASHGGGSCQLSLSKDKEPTKNSKFKVIKSYIGGCPGAGPGNSGGENHSFQIPADFPNGEYALAWTWFNKIGNREMYMNCAPVTITGGGNDDSIFEALPDMFVANLGITTCKSAETIDVVFPDPGQFAETAPSAVKGNPTGDCGTAAGGPPPAPVPAPVAPAPVAPPAPSAPAPPAVTSQAPGEFAQRPTVTMTAFVTVTGAPPAATSPAASAPAAPSSGGKSTCTGTGLICNGLFQFGLCDHGKVIWQNVALGTTCENNAIVKKRSLAFRG</sequence>
<reference evidence="1" key="1">
    <citation type="submission" date="2022-10" db="EMBL/GenBank/DDBJ databases">
        <title>Culturing micro-colonial fungi from biological soil crusts in the Mojave desert and describing Neophaeococcomyces mojavensis, and introducing the new genera and species Taxawa tesnikishii.</title>
        <authorList>
            <person name="Kurbessoian T."/>
            <person name="Stajich J.E."/>
        </authorList>
    </citation>
    <scope>NUCLEOTIDE SEQUENCE</scope>
    <source>
        <strain evidence="1">JES_115</strain>
    </source>
</reference>
<dbReference type="Proteomes" id="UP001172680">
    <property type="component" value="Unassembled WGS sequence"/>
</dbReference>
<accession>A0ACC2ZKF1</accession>
<name>A0ACC2ZKF1_9PEZI</name>
<protein>
    <submittedName>
        <fullName evidence="1">Uncharacterized protein</fullName>
    </submittedName>
</protein>
<dbReference type="EMBL" id="JAPDRP010000004">
    <property type="protein sequence ID" value="KAJ9648036.1"/>
    <property type="molecule type" value="Genomic_DNA"/>
</dbReference>
<gene>
    <name evidence="1" type="ORF">H2199_001813</name>
</gene>
<evidence type="ECO:0000313" key="2">
    <source>
        <dbReference type="Proteomes" id="UP001172680"/>
    </source>
</evidence>
<keyword evidence="2" id="KW-1185">Reference proteome</keyword>
<evidence type="ECO:0000313" key="1">
    <source>
        <dbReference type="EMBL" id="KAJ9648036.1"/>
    </source>
</evidence>
<comment type="caution">
    <text evidence="1">The sequence shown here is derived from an EMBL/GenBank/DDBJ whole genome shotgun (WGS) entry which is preliminary data.</text>
</comment>
<proteinExistence type="predicted"/>
<organism evidence="1 2">
    <name type="scientific">Coniosporium tulheliwenetii</name>
    <dbReference type="NCBI Taxonomy" id="3383036"/>
    <lineage>
        <taxon>Eukaryota</taxon>
        <taxon>Fungi</taxon>
        <taxon>Dikarya</taxon>
        <taxon>Ascomycota</taxon>
        <taxon>Pezizomycotina</taxon>
        <taxon>Dothideomycetes</taxon>
        <taxon>Dothideomycetes incertae sedis</taxon>
        <taxon>Coniosporium</taxon>
    </lineage>
</organism>